<dbReference type="STRING" id="584787.GCA_001247655_03112"/>
<keyword evidence="2 5" id="KW-0812">Transmembrane</keyword>
<dbReference type="Pfam" id="PF04893">
    <property type="entry name" value="Yip1"/>
    <property type="match status" value="1"/>
</dbReference>
<comment type="caution">
    <text evidence="7">The sequence shown here is derived from an EMBL/GenBank/DDBJ whole genome shotgun (WGS) entry which is preliminary data.</text>
</comment>
<evidence type="ECO:0000256" key="1">
    <source>
        <dbReference type="ARBA" id="ARBA00004141"/>
    </source>
</evidence>
<feature type="transmembrane region" description="Helical" evidence="5">
    <location>
        <begin position="105"/>
        <end position="126"/>
    </location>
</feature>
<proteinExistence type="predicted"/>
<dbReference type="Proteomes" id="UP000268033">
    <property type="component" value="Unassembled WGS sequence"/>
</dbReference>
<keyword evidence="4 5" id="KW-0472">Membrane</keyword>
<feature type="transmembrane region" description="Helical" evidence="5">
    <location>
        <begin position="168"/>
        <end position="189"/>
    </location>
</feature>
<sequence length="194" mass="21346">MSHIWGLLTHPDREMHDITKENESISDHFGHHVLLLAAIPVVCTFIGTTLFGWDLGSGPIVLDHVTAFLLGVLFYGAILGAVAIMGAVIHWLARDYPQRPSLQRCMVFAGYIATPMFLSGIIALYPLVWLCILVAAMGYLYSGYLLFLAVPCFLNIGKEEGLRVSGSIFAIGVLVTEFWIGVSVVIWGFGHHLF</sequence>
<reference evidence="7 8" key="1">
    <citation type="submission" date="2018-11" db="EMBL/GenBank/DDBJ databases">
        <title>Genomic Encyclopedia of Type Strains, Phase IV (KMG-IV): sequencing the most valuable type-strain genomes for metagenomic binning, comparative biology and taxonomic classification.</title>
        <authorList>
            <person name="Goeker M."/>
        </authorList>
    </citation>
    <scope>NUCLEOTIDE SEQUENCE [LARGE SCALE GENOMIC DNA]</scope>
    <source>
        <strain evidence="7 8">DSM 21945</strain>
    </source>
</reference>
<dbReference type="OrthoDB" id="9808452at2"/>
<evidence type="ECO:0000256" key="2">
    <source>
        <dbReference type="ARBA" id="ARBA00022692"/>
    </source>
</evidence>
<evidence type="ECO:0000256" key="5">
    <source>
        <dbReference type="SAM" id="Phobius"/>
    </source>
</evidence>
<keyword evidence="8" id="KW-1185">Reference proteome</keyword>
<protein>
    <submittedName>
        <fullName evidence="7">Uncharacterized protein DUF1282</fullName>
    </submittedName>
</protein>
<evidence type="ECO:0000256" key="4">
    <source>
        <dbReference type="ARBA" id="ARBA00023136"/>
    </source>
</evidence>
<evidence type="ECO:0000313" key="8">
    <source>
        <dbReference type="Proteomes" id="UP000268033"/>
    </source>
</evidence>
<evidence type="ECO:0000313" key="7">
    <source>
        <dbReference type="EMBL" id="ROQ29810.1"/>
    </source>
</evidence>
<dbReference type="RefSeq" id="WP_050658603.1">
    <property type="nucleotide sequence ID" value="NZ_JBLXAC010000005.1"/>
</dbReference>
<feature type="domain" description="Yip1" evidence="6">
    <location>
        <begin position="5"/>
        <end position="175"/>
    </location>
</feature>
<feature type="transmembrane region" description="Helical" evidence="5">
    <location>
        <begin position="132"/>
        <end position="156"/>
    </location>
</feature>
<gene>
    <name evidence="7" type="ORF">EDC28_102182</name>
</gene>
<keyword evidence="3 5" id="KW-1133">Transmembrane helix</keyword>
<feature type="transmembrane region" description="Helical" evidence="5">
    <location>
        <begin position="33"/>
        <end position="53"/>
    </location>
</feature>
<organism evidence="7 8">
    <name type="scientific">Gallaecimonas pentaromativorans</name>
    <dbReference type="NCBI Taxonomy" id="584787"/>
    <lineage>
        <taxon>Bacteria</taxon>
        <taxon>Pseudomonadati</taxon>
        <taxon>Pseudomonadota</taxon>
        <taxon>Gammaproteobacteria</taxon>
        <taxon>Enterobacterales</taxon>
        <taxon>Gallaecimonadaceae</taxon>
        <taxon>Gallaecimonas</taxon>
    </lineage>
</organism>
<dbReference type="InterPro" id="IPR006977">
    <property type="entry name" value="Yip1_dom"/>
</dbReference>
<accession>A0A3N1PSV0</accession>
<feature type="transmembrane region" description="Helical" evidence="5">
    <location>
        <begin position="65"/>
        <end position="93"/>
    </location>
</feature>
<name>A0A3N1PSV0_9GAMM</name>
<comment type="subcellular location">
    <subcellularLocation>
        <location evidence="1">Membrane</location>
        <topology evidence="1">Multi-pass membrane protein</topology>
    </subcellularLocation>
</comment>
<evidence type="ECO:0000256" key="3">
    <source>
        <dbReference type="ARBA" id="ARBA00022989"/>
    </source>
</evidence>
<dbReference type="GO" id="GO:0016020">
    <property type="term" value="C:membrane"/>
    <property type="evidence" value="ECO:0007669"/>
    <property type="project" value="UniProtKB-SubCell"/>
</dbReference>
<evidence type="ECO:0000259" key="6">
    <source>
        <dbReference type="Pfam" id="PF04893"/>
    </source>
</evidence>
<dbReference type="AlphaFoldDB" id="A0A3N1PSV0"/>
<dbReference type="EMBL" id="RJUL01000002">
    <property type="protein sequence ID" value="ROQ29810.1"/>
    <property type="molecule type" value="Genomic_DNA"/>
</dbReference>